<dbReference type="AlphaFoldDB" id="I7G8B5"/>
<protein>
    <submittedName>
        <fullName evidence="1">Macaca fascicularis brain cDNA clone: QmoA-10966, similar to human protein phosphatase 1, regulatory (inhibitor) subunit 3E(PPP1R3E), mRNA, RefSeq: XM_033391.10</fullName>
    </submittedName>
</protein>
<organism evidence="1">
    <name type="scientific">Macaca fascicularis</name>
    <name type="common">Crab-eating macaque</name>
    <name type="synonym">Cynomolgus monkey</name>
    <dbReference type="NCBI Taxonomy" id="9541"/>
    <lineage>
        <taxon>Eukaryota</taxon>
        <taxon>Metazoa</taxon>
        <taxon>Chordata</taxon>
        <taxon>Craniata</taxon>
        <taxon>Vertebrata</taxon>
        <taxon>Euteleostomi</taxon>
        <taxon>Mammalia</taxon>
        <taxon>Eutheria</taxon>
        <taxon>Euarchontoglires</taxon>
        <taxon>Primates</taxon>
        <taxon>Haplorrhini</taxon>
        <taxon>Catarrhini</taxon>
        <taxon>Cercopithecidae</taxon>
        <taxon>Cercopithecinae</taxon>
        <taxon>Macaca</taxon>
    </lineage>
</organism>
<proteinExistence type="evidence at transcript level"/>
<accession>I7G8B5</accession>
<reference evidence="1" key="1">
    <citation type="journal article" date="2007" name="PLoS Biol.">
        <title>Rate of evolution in brain-expressed genes in humans and other primates.</title>
        <authorList>
            <person name="Wang H.-Y."/>
            <person name="Chien H.-C."/>
            <person name="Osada N."/>
            <person name="Hashimoto K."/>
            <person name="Sugano S."/>
            <person name="Gojobori T."/>
            <person name="Chou C.-K."/>
            <person name="Tsai S.-F."/>
            <person name="Wu C.-I."/>
            <person name="Shen C.-K.J."/>
        </authorList>
    </citation>
    <scope>NUCLEOTIDE SEQUENCE</scope>
</reference>
<sequence>MSCISIKLLLKKKNTLRRRTESILTPGDTLELSRKILHYP</sequence>
<evidence type="ECO:0000313" key="1">
    <source>
        <dbReference type="EMBL" id="BAE90959.1"/>
    </source>
</evidence>
<name>I7G8B5_MACFA</name>
<dbReference type="EMBL" id="AB173897">
    <property type="protein sequence ID" value="BAE90959.1"/>
    <property type="molecule type" value="mRNA"/>
</dbReference>